<keyword evidence="1" id="KW-0802">TPR repeat</keyword>
<dbReference type="InterPro" id="IPR011990">
    <property type="entry name" value="TPR-like_helical_dom_sf"/>
</dbReference>
<dbReference type="EMBL" id="JACVVK020000137">
    <property type="protein sequence ID" value="KAK7489499.1"/>
    <property type="molecule type" value="Genomic_DNA"/>
</dbReference>
<keyword evidence="5" id="KW-1185">Reference proteome</keyword>
<keyword evidence="2" id="KW-0175">Coiled coil</keyword>
<sequence>MAENDEQSEEERVELFRYLQGEVTFEQFQVWKEMNRQTGGLVIKEGQGPEKSANRDSSIILQGVDLPGTSRGDATSIGNTLSVSQVWDYLESNEGDEETIEEDVLEPADSGVLDLASANSRVSQLSKLREAADSDSTDISQVALSVRPDLLAEYLTGKMDFDEFYQQMSNTKEEIQKKRNKSVRLSDEWVDGAEFDENDEEDELSDEERDDKEKSWEPDEKEKPAKGKKKRKPRRRLHELPKDLLGLMGEANLKCAQGKYEEAIKMCMEIIRRAPQASEPFHTLGVIYEHLGDATKATEFFLLSVHLRRDDPDEWARVAELLLGQNETQKAIHCYNQAIKHAVGNKAELLMERTSLLEQIGETNKALIGYTQVLSSMPSDPSYDDKYLELARSVCKSYHEMIEESYHEMKKDSLAARVLRTMFETRPSLISAEDANMLLELHLSLKEYQPCLEVLVSYCGVEARLTNDTPWTQANPLPQDADIHSDPHLLTSIRVPDLMPVDLRAKLCVCLIYLGFKLLAEEHVTSLMQGKVEEIGDLFYDVAEAYMENSYTQEALPIFQRLVQSADYNQAGVWLRYGECLSSLGQLEEAVQAFSRVVEMAPNHLGARVSLSALQQQVGKHDEALRVLSGGSGEADHSDDVDKTLLLHKCHLLFSQGHRDEFIRTSRRLLFTYFEQIYKPGFLKVVFHYKSVKHRVEALRTYLGQHGETIFGKEVSQEEGDGKPSTSSGKLCNVLLEDKKYEDVMEVTLLGLSCPTFLHDVEKMREAEFMCLVACLVNKNSQFAYNFAKEICLKDPDSVQAWNLFRQAVAHATDIRHHKFCLRQLTKHPDNPLIAMMEGHNSIQNGTYRQALGNYVSVFRKMPTDPLVSFCIGLTYIHLCGQKFAVRKHWLAIQGFAFLNSYLQLRGECQESYYNLGRAMHQLNLKYAAVYYYKKALELPPVIKHENGMYDLTREIAFNLSLIYQASGSTNYARSLYEKYIVI</sequence>
<dbReference type="Pfam" id="PF13181">
    <property type="entry name" value="TPR_8"/>
    <property type="match status" value="2"/>
</dbReference>
<dbReference type="SMART" id="SM00028">
    <property type="entry name" value="TPR"/>
    <property type="match status" value="6"/>
</dbReference>
<dbReference type="SUPFAM" id="SSF48452">
    <property type="entry name" value="TPR-like"/>
    <property type="match status" value="2"/>
</dbReference>
<feature type="repeat" description="TPR" evidence="1">
    <location>
        <begin position="571"/>
        <end position="604"/>
    </location>
</feature>
<dbReference type="PANTHER" id="PTHR23082:SF0">
    <property type="entry name" value="GENERAL TRANSCRIPTION FACTOR 3C POLYPEPTIDE 3"/>
    <property type="match status" value="1"/>
</dbReference>
<evidence type="ECO:0000256" key="2">
    <source>
        <dbReference type="SAM" id="Coils"/>
    </source>
</evidence>
<evidence type="ECO:0008006" key="6">
    <source>
        <dbReference type="Google" id="ProtNLM"/>
    </source>
</evidence>
<feature type="repeat" description="TPR" evidence="1">
    <location>
        <begin position="910"/>
        <end position="943"/>
    </location>
</feature>
<dbReference type="Gene3D" id="1.25.40.10">
    <property type="entry name" value="Tetratricopeptide repeat domain"/>
    <property type="match status" value="3"/>
</dbReference>
<feature type="compositionally biased region" description="Acidic residues" evidence="3">
    <location>
        <begin position="190"/>
        <end position="210"/>
    </location>
</feature>
<dbReference type="InterPro" id="IPR039340">
    <property type="entry name" value="Tfc4/TFIIIC-102/Sfc4"/>
</dbReference>
<evidence type="ECO:0000256" key="3">
    <source>
        <dbReference type="SAM" id="MobiDB-lite"/>
    </source>
</evidence>
<dbReference type="AlphaFoldDB" id="A0ABD0KQQ4"/>
<evidence type="ECO:0000313" key="5">
    <source>
        <dbReference type="Proteomes" id="UP001519460"/>
    </source>
</evidence>
<dbReference type="PANTHER" id="PTHR23082">
    <property type="entry name" value="TRANSCRIPTION INITIATION FACTOR IIIC TFIIIC , POLYPEPTIDE 3-RELATED"/>
    <property type="match status" value="1"/>
</dbReference>
<evidence type="ECO:0000256" key="1">
    <source>
        <dbReference type="PROSITE-ProRule" id="PRU00339"/>
    </source>
</evidence>
<protein>
    <recommendedName>
        <fullName evidence="6">General transcription factor 3C polypeptide 3</fullName>
    </recommendedName>
</protein>
<feature type="compositionally biased region" description="Basic and acidic residues" evidence="3">
    <location>
        <begin position="211"/>
        <end position="225"/>
    </location>
</feature>
<dbReference type="PROSITE" id="PS50005">
    <property type="entry name" value="TPR"/>
    <property type="match status" value="2"/>
</dbReference>
<evidence type="ECO:0000313" key="4">
    <source>
        <dbReference type="EMBL" id="KAK7489499.1"/>
    </source>
</evidence>
<reference evidence="4 5" key="1">
    <citation type="journal article" date="2023" name="Sci. Data">
        <title>Genome assembly of the Korean intertidal mud-creeper Batillaria attramentaria.</title>
        <authorList>
            <person name="Patra A.K."/>
            <person name="Ho P.T."/>
            <person name="Jun S."/>
            <person name="Lee S.J."/>
            <person name="Kim Y."/>
            <person name="Won Y.J."/>
        </authorList>
    </citation>
    <scope>NUCLEOTIDE SEQUENCE [LARGE SCALE GENOMIC DNA]</scope>
    <source>
        <strain evidence="4">Wonlab-2016</strain>
    </source>
</reference>
<gene>
    <name evidence="4" type="ORF">BaRGS_00019298</name>
</gene>
<dbReference type="InterPro" id="IPR019734">
    <property type="entry name" value="TPR_rpt"/>
</dbReference>
<comment type="caution">
    <text evidence="4">The sequence shown here is derived from an EMBL/GenBank/DDBJ whole genome shotgun (WGS) entry which is preliminary data.</text>
</comment>
<organism evidence="4 5">
    <name type="scientific">Batillaria attramentaria</name>
    <dbReference type="NCBI Taxonomy" id="370345"/>
    <lineage>
        <taxon>Eukaryota</taxon>
        <taxon>Metazoa</taxon>
        <taxon>Spiralia</taxon>
        <taxon>Lophotrochozoa</taxon>
        <taxon>Mollusca</taxon>
        <taxon>Gastropoda</taxon>
        <taxon>Caenogastropoda</taxon>
        <taxon>Sorbeoconcha</taxon>
        <taxon>Cerithioidea</taxon>
        <taxon>Batillariidae</taxon>
        <taxon>Batillaria</taxon>
    </lineage>
</organism>
<proteinExistence type="predicted"/>
<name>A0ABD0KQQ4_9CAEN</name>
<feature type="compositionally biased region" description="Basic residues" evidence="3">
    <location>
        <begin position="226"/>
        <end position="235"/>
    </location>
</feature>
<accession>A0ABD0KQQ4</accession>
<feature type="region of interest" description="Disordered" evidence="3">
    <location>
        <begin position="190"/>
        <end position="235"/>
    </location>
</feature>
<dbReference type="Proteomes" id="UP001519460">
    <property type="component" value="Unassembled WGS sequence"/>
</dbReference>
<feature type="coiled-coil region" evidence="2">
    <location>
        <begin position="161"/>
        <end position="188"/>
    </location>
</feature>
<dbReference type="PROSITE" id="PS50293">
    <property type="entry name" value="TPR_REGION"/>
    <property type="match status" value="1"/>
</dbReference>